<dbReference type="InterPro" id="IPR038375">
    <property type="entry name" value="NDUFAF7_sf"/>
</dbReference>
<dbReference type="Proteomes" id="UP000262371">
    <property type="component" value="Unassembled WGS sequence"/>
</dbReference>
<sequence length="350" mass="37206">MNAPGERLDHFMARANAAYYAGQDPFADFITAPEISQVFGELLGGWTAVVWQLLGRPDPFMLVEAGPGRGTLMADAQRLLRRVAPDCHAAARVHLIETSPCLRARQAQALQDATARPVGWHETLADVPDGPTILLANEFFDALPIRQFVRNAAGWDEHFVQAGALVRHPATLPPGHPAATRMVPEGGVLETCEPALDFTRAVAERLRRWSGAALFIDYGYDAPAHGDSLQALRHGRPADPLRDPGTADLTAHVDFHALAQVARGVDVWGSMPQGAFLAALGLHARSEQLARAAPQQAADIRAATARLAAPEHMGRLFRVLGLSAGLGGSLPGFAGPRVDAPASTSKGAAP</sequence>
<evidence type="ECO:0000313" key="4">
    <source>
        <dbReference type="Proteomes" id="UP000262371"/>
    </source>
</evidence>
<dbReference type="Gene3D" id="3.40.50.12710">
    <property type="match status" value="1"/>
</dbReference>
<evidence type="ECO:0000313" key="3">
    <source>
        <dbReference type="EMBL" id="RFD19918.1"/>
    </source>
</evidence>
<dbReference type="EMBL" id="QUWV01000070">
    <property type="protein sequence ID" value="RFD19918.1"/>
    <property type="molecule type" value="Genomic_DNA"/>
</dbReference>
<organism evidence="3 4">
    <name type="scientific">Komagataeibacter melaceti</name>
    <dbReference type="NCBI Taxonomy" id="2766577"/>
    <lineage>
        <taxon>Bacteria</taxon>
        <taxon>Pseudomonadati</taxon>
        <taxon>Pseudomonadota</taxon>
        <taxon>Alphaproteobacteria</taxon>
        <taxon>Acetobacterales</taxon>
        <taxon>Acetobacteraceae</taxon>
        <taxon>Komagataeibacter</taxon>
    </lineage>
</organism>
<comment type="caution">
    <text evidence="3">The sequence shown here is derived from an EMBL/GenBank/DDBJ whole genome shotgun (WGS) entry which is preliminary data.</text>
</comment>
<keyword evidence="1 3" id="KW-0489">Methyltransferase</keyword>
<dbReference type="PANTHER" id="PTHR12049:SF7">
    <property type="entry name" value="PROTEIN ARGININE METHYLTRANSFERASE NDUFAF7, MITOCHONDRIAL"/>
    <property type="match status" value="1"/>
</dbReference>
<name>A0A371Z0A5_9PROT</name>
<dbReference type="Pfam" id="PF02636">
    <property type="entry name" value="Methyltransf_28"/>
    <property type="match status" value="1"/>
</dbReference>
<dbReference type="InterPro" id="IPR029063">
    <property type="entry name" value="SAM-dependent_MTases_sf"/>
</dbReference>
<keyword evidence="4" id="KW-1185">Reference proteome</keyword>
<dbReference type="RefSeq" id="WP_116703070.1">
    <property type="nucleotide sequence ID" value="NZ_QUWV01000070.1"/>
</dbReference>
<accession>A0A371Z0A5</accession>
<dbReference type="OrthoDB" id="9794208at2"/>
<protein>
    <submittedName>
        <fullName evidence="3">Class I SAM-dependent methyltransferase</fullName>
    </submittedName>
</protein>
<dbReference type="InterPro" id="IPR003788">
    <property type="entry name" value="NDUFAF7"/>
</dbReference>
<evidence type="ECO:0000256" key="1">
    <source>
        <dbReference type="ARBA" id="ARBA00022603"/>
    </source>
</evidence>
<dbReference type="SUPFAM" id="SSF53335">
    <property type="entry name" value="S-adenosyl-L-methionine-dependent methyltransferases"/>
    <property type="match status" value="1"/>
</dbReference>
<dbReference type="AlphaFoldDB" id="A0A371Z0A5"/>
<dbReference type="PANTHER" id="PTHR12049">
    <property type="entry name" value="PROTEIN ARGININE METHYLTRANSFERASE NDUFAF7, MITOCHONDRIAL"/>
    <property type="match status" value="1"/>
</dbReference>
<evidence type="ECO:0000256" key="2">
    <source>
        <dbReference type="ARBA" id="ARBA00022679"/>
    </source>
</evidence>
<dbReference type="GO" id="GO:0032259">
    <property type="term" value="P:methylation"/>
    <property type="evidence" value="ECO:0007669"/>
    <property type="project" value="UniProtKB-KW"/>
</dbReference>
<proteinExistence type="predicted"/>
<gene>
    <name evidence="3" type="ORF">DY926_09100</name>
</gene>
<keyword evidence="2 3" id="KW-0808">Transferase</keyword>
<reference evidence="3 4" key="1">
    <citation type="submission" date="2018-08" db="EMBL/GenBank/DDBJ databases">
        <title>Komagataeibacter sp. AV 382.</title>
        <authorList>
            <person name="Skraban J."/>
            <person name="Trcek J."/>
        </authorList>
    </citation>
    <scope>NUCLEOTIDE SEQUENCE [LARGE SCALE GENOMIC DNA]</scope>
    <source>
        <strain evidence="3 4">AV 382</strain>
    </source>
</reference>
<dbReference type="GO" id="GO:0035243">
    <property type="term" value="F:protein-arginine omega-N symmetric methyltransferase activity"/>
    <property type="evidence" value="ECO:0007669"/>
    <property type="project" value="TreeGrafter"/>
</dbReference>